<dbReference type="InterPro" id="IPR021109">
    <property type="entry name" value="Peptidase_aspartic_dom_sf"/>
</dbReference>
<accession>A0AAD1YSW9</accession>
<protein>
    <submittedName>
        <fullName evidence="1">Uncharacterized protein</fullName>
    </submittedName>
</protein>
<evidence type="ECO:0000313" key="2">
    <source>
        <dbReference type="Proteomes" id="UP000834106"/>
    </source>
</evidence>
<dbReference type="Gene3D" id="2.40.70.10">
    <property type="entry name" value="Acid Proteases"/>
    <property type="match status" value="1"/>
</dbReference>
<dbReference type="SUPFAM" id="SSF50630">
    <property type="entry name" value="Acid proteases"/>
    <property type="match status" value="1"/>
</dbReference>
<dbReference type="Proteomes" id="UP000834106">
    <property type="component" value="Chromosome 2"/>
</dbReference>
<organism evidence="1 2">
    <name type="scientific">Fraxinus pennsylvanica</name>
    <dbReference type="NCBI Taxonomy" id="56036"/>
    <lineage>
        <taxon>Eukaryota</taxon>
        <taxon>Viridiplantae</taxon>
        <taxon>Streptophyta</taxon>
        <taxon>Embryophyta</taxon>
        <taxon>Tracheophyta</taxon>
        <taxon>Spermatophyta</taxon>
        <taxon>Magnoliopsida</taxon>
        <taxon>eudicotyledons</taxon>
        <taxon>Gunneridae</taxon>
        <taxon>Pentapetalae</taxon>
        <taxon>asterids</taxon>
        <taxon>lamiids</taxon>
        <taxon>Lamiales</taxon>
        <taxon>Oleaceae</taxon>
        <taxon>Oleeae</taxon>
        <taxon>Fraxinus</taxon>
    </lineage>
</organism>
<dbReference type="Pfam" id="PF13650">
    <property type="entry name" value="Asp_protease_2"/>
    <property type="match status" value="1"/>
</dbReference>
<proteinExistence type="predicted"/>
<dbReference type="EMBL" id="OU503037">
    <property type="protein sequence ID" value="CAI9755974.1"/>
    <property type="molecule type" value="Genomic_DNA"/>
</dbReference>
<evidence type="ECO:0000313" key="1">
    <source>
        <dbReference type="EMBL" id="CAI9755974.1"/>
    </source>
</evidence>
<reference evidence="1" key="1">
    <citation type="submission" date="2023-05" db="EMBL/GenBank/DDBJ databases">
        <authorList>
            <person name="Huff M."/>
        </authorList>
    </citation>
    <scope>NUCLEOTIDE SEQUENCE</scope>
</reference>
<dbReference type="AlphaFoldDB" id="A0AAD1YSW9"/>
<dbReference type="CDD" id="cd00303">
    <property type="entry name" value="retropepsin_like"/>
    <property type="match status" value="1"/>
</dbReference>
<name>A0AAD1YSW9_9LAMI</name>
<sequence>MGVDIKALLDSGANQNLVSSNEARRLGLKFAKEPGWIKMVDQPTRPLLGIARGVPMKMGTWIGTIDVNIVPMKDYKMMIDLDFMERVLPFSLTDDGCIQFRSGEKEHKDAVEHIPVNTN</sequence>
<gene>
    <name evidence="1" type="ORF">FPE_LOCUS3404</name>
</gene>
<keyword evidence="2" id="KW-1185">Reference proteome</keyword>